<feature type="binding site" evidence="10">
    <location>
        <position position="28"/>
    </location>
    <ligand>
        <name>substrate</name>
    </ligand>
</feature>
<evidence type="ECO:0000256" key="10">
    <source>
        <dbReference type="PIRSR" id="PIRSR639383-2"/>
    </source>
</evidence>
<evidence type="ECO:0000313" key="16">
    <source>
        <dbReference type="Proteomes" id="UP000509704"/>
    </source>
</evidence>
<evidence type="ECO:0000256" key="2">
    <source>
        <dbReference type="ARBA" id="ARBA00011738"/>
    </source>
</evidence>
<evidence type="ECO:0000259" key="14">
    <source>
        <dbReference type="PROSITE" id="PS51084"/>
    </source>
</evidence>
<dbReference type="EC" id="3.6.1.29" evidence="3 13"/>
<name>A0A7H9AW81_ZYGMR</name>
<feature type="binding site" evidence="10">
    <location>
        <position position="100"/>
    </location>
    <ligand>
        <name>substrate</name>
    </ligand>
</feature>
<dbReference type="GO" id="GO:0000166">
    <property type="term" value="F:nucleotide binding"/>
    <property type="evidence" value="ECO:0007669"/>
    <property type="project" value="UniProtKB-KW"/>
</dbReference>
<dbReference type="PANTHER" id="PTHR46243:SF1">
    <property type="entry name" value="BIS(5'-ADENOSYL)-TRIPHOSPHATASE"/>
    <property type="match status" value="1"/>
</dbReference>
<dbReference type="CDD" id="cd01275">
    <property type="entry name" value="FHIT"/>
    <property type="match status" value="1"/>
</dbReference>
<feature type="site" description="Important for induction of apoptosis" evidence="11">
    <location>
        <position position="115"/>
    </location>
</feature>
<evidence type="ECO:0000256" key="1">
    <source>
        <dbReference type="ARBA" id="ARBA00001936"/>
    </source>
</evidence>
<evidence type="ECO:0000256" key="7">
    <source>
        <dbReference type="ARBA" id="ARBA00025241"/>
    </source>
</evidence>
<dbReference type="Gene3D" id="3.30.428.10">
    <property type="entry name" value="HIT-like"/>
    <property type="match status" value="1"/>
</dbReference>
<evidence type="ECO:0000256" key="3">
    <source>
        <dbReference type="ARBA" id="ARBA00012377"/>
    </source>
</evidence>
<evidence type="ECO:0000256" key="6">
    <source>
        <dbReference type="ARBA" id="ARBA00022801"/>
    </source>
</evidence>
<dbReference type="InterPro" id="IPR036265">
    <property type="entry name" value="HIT-like_sf"/>
</dbReference>
<dbReference type="RefSeq" id="XP_037142201.1">
    <property type="nucleotide sequence ID" value="XM_037286306.1"/>
</dbReference>
<keyword evidence="5 13" id="KW-0547">Nucleotide-binding</keyword>
<dbReference type="InterPro" id="IPR039383">
    <property type="entry name" value="FHIT"/>
</dbReference>
<dbReference type="FunFam" id="3.30.428.10:FF:000011">
    <property type="entry name" value="Fragile histidine triad"/>
    <property type="match status" value="1"/>
</dbReference>
<comment type="subunit">
    <text evidence="2">Homodimer.</text>
</comment>
<organism evidence="15 16">
    <name type="scientific">Zygotorulaspora mrakii</name>
    <name type="common">Zygosaccharomyces mrakii</name>
    <dbReference type="NCBI Taxonomy" id="42260"/>
    <lineage>
        <taxon>Eukaryota</taxon>
        <taxon>Fungi</taxon>
        <taxon>Dikarya</taxon>
        <taxon>Ascomycota</taxon>
        <taxon>Saccharomycotina</taxon>
        <taxon>Saccharomycetes</taxon>
        <taxon>Saccharomycetales</taxon>
        <taxon>Saccharomycetaceae</taxon>
        <taxon>Zygotorulaspora</taxon>
    </lineage>
</organism>
<keyword evidence="16" id="KW-1185">Reference proteome</keyword>
<comment type="catalytic activity">
    <reaction evidence="8 13">
        <text>P(1),P(3)-bis(5'-adenosyl) triphosphate + H2O = AMP + ADP + 2 H(+)</text>
        <dbReference type="Rhea" id="RHEA:13893"/>
        <dbReference type="ChEBI" id="CHEBI:15377"/>
        <dbReference type="ChEBI" id="CHEBI:15378"/>
        <dbReference type="ChEBI" id="CHEBI:58529"/>
        <dbReference type="ChEBI" id="CHEBI:456215"/>
        <dbReference type="ChEBI" id="CHEBI:456216"/>
        <dbReference type="EC" id="3.6.1.29"/>
    </reaction>
</comment>
<dbReference type="Proteomes" id="UP000509704">
    <property type="component" value="Chromosome 1"/>
</dbReference>
<sequence length="186" mass="21676">MTKAVYFSKFQVTSQVFLKTHYSYALVNLKPLVPGHVLVVPLRTQAIRLSDLSTEESIDFFQTVQLVQKFIYWQYKADSMNIAIQDGPEAGQTVPQLHAHIIPRYKANNIGDKIYDKINGWRFQEWENDRREYLKTSATAENSLAKPDCDRKPRTLEDMSKESQDLKARLDLFLEEHSEISFKNFI</sequence>
<keyword evidence="6 13" id="KW-0378">Hydrolase</keyword>
<feature type="domain" description="HIT" evidence="14">
    <location>
        <begin position="3"/>
        <end position="115"/>
    </location>
</feature>
<comment type="cofactor">
    <cofactor evidence="1 13">
        <name>Mn(2+)</name>
        <dbReference type="ChEBI" id="CHEBI:29035"/>
    </cofactor>
</comment>
<reference evidence="15 16" key="1">
    <citation type="submission" date="2020-07" db="EMBL/GenBank/DDBJ databases">
        <title>The yeast mating-type switching endonuclease HO is a domesticated member of an unorthodox homing genetic element family.</title>
        <authorList>
            <person name="Coughlan A.Y."/>
            <person name="Lombardi L."/>
            <person name="Braun-Galleani S."/>
            <person name="Martos A.R."/>
            <person name="Galeote V."/>
            <person name="Bigey F."/>
            <person name="Dequin S."/>
            <person name="Byrne K.P."/>
            <person name="Wolfe K.H."/>
        </authorList>
    </citation>
    <scope>NUCLEOTIDE SEQUENCE [LARGE SCALE GENOMIC DNA]</scope>
    <source>
        <strain evidence="15 16">NRRL Y-6702</strain>
    </source>
</reference>
<evidence type="ECO:0000256" key="9">
    <source>
        <dbReference type="PIRSR" id="PIRSR639383-1"/>
    </source>
</evidence>
<dbReference type="AlphaFoldDB" id="A0A7H9AW81"/>
<dbReference type="Pfam" id="PF01230">
    <property type="entry name" value="HIT"/>
    <property type="match status" value="1"/>
</dbReference>
<dbReference type="PROSITE" id="PS51084">
    <property type="entry name" value="HIT_2"/>
    <property type="match status" value="1"/>
</dbReference>
<evidence type="ECO:0000256" key="4">
    <source>
        <dbReference type="ARBA" id="ARBA00014605"/>
    </source>
</evidence>
<dbReference type="PANTHER" id="PTHR46243">
    <property type="entry name" value="BIS(5'-ADENOSYL)-TRIPHOSPHATASE"/>
    <property type="match status" value="1"/>
</dbReference>
<dbReference type="KEGG" id="zmk:HG535_0A04130"/>
<dbReference type="InterPro" id="IPR011146">
    <property type="entry name" value="HIT-like"/>
</dbReference>
<feature type="binding site" evidence="10">
    <location>
        <position position="85"/>
    </location>
    <ligand>
        <name>substrate</name>
    </ligand>
</feature>
<dbReference type="OrthoDB" id="680339at2759"/>
<evidence type="ECO:0000256" key="12">
    <source>
        <dbReference type="PROSITE-ProRule" id="PRU00464"/>
    </source>
</evidence>
<gene>
    <name evidence="15" type="ORF">HG535_0A04130</name>
</gene>
<dbReference type="SUPFAM" id="SSF54197">
    <property type="entry name" value="HIT-like"/>
    <property type="match status" value="1"/>
</dbReference>
<comment type="caution">
    <text evidence="12">Lacks conserved residue(s) required for the propagation of feature annotation.</text>
</comment>
<evidence type="ECO:0000256" key="5">
    <source>
        <dbReference type="ARBA" id="ARBA00022741"/>
    </source>
</evidence>
<evidence type="ECO:0000313" key="15">
    <source>
        <dbReference type="EMBL" id="QLG70473.1"/>
    </source>
</evidence>
<evidence type="ECO:0000256" key="13">
    <source>
        <dbReference type="RuleBase" id="RU366076"/>
    </source>
</evidence>
<evidence type="ECO:0000256" key="11">
    <source>
        <dbReference type="PIRSR" id="PIRSR639383-3"/>
    </source>
</evidence>
<comment type="function">
    <text evidence="7">Cleaves A-5'-PPP-5'A to yield AMP and ADP. Can cleave all dinucleoside polyphosphates, provided the phosphate chain contains at least 3 phosphates and that 1 of the 2 bases composing the nucleotide is a purine. Is most effective on dinucleoside triphosphates. Negatively regulates intracellular dinucleoside polyphosphate levels, which elevate following heat shock.</text>
</comment>
<dbReference type="InterPro" id="IPR051884">
    <property type="entry name" value="Bis(5'-adenosyl)-TPase_reg"/>
</dbReference>
<dbReference type="GO" id="GO:0047710">
    <property type="term" value="F:bis(5'-adenosyl)-triphosphatase activity"/>
    <property type="evidence" value="ECO:0007669"/>
    <property type="project" value="UniProtKB-UniRule"/>
</dbReference>
<dbReference type="EMBL" id="CP058604">
    <property type="protein sequence ID" value="QLG70473.1"/>
    <property type="molecule type" value="Genomic_DNA"/>
</dbReference>
<protein>
    <recommendedName>
        <fullName evidence="4 13">Bis(5'-adenosyl)-triphosphatase</fullName>
        <ecNumber evidence="3 13">3.6.1.29</ecNumber>
    </recommendedName>
</protein>
<dbReference type="GeneID" id="59234109"/>
<evidence type="ECO:0000256" key="8">
    <source>
        <dbReference type="ARBA" id="ARBA00047780"/>
    </source>
</evidence>
<feature type="active site" description="Tele-AMP-histidine intermediate" evidence="9">
    <location>
        <position position="98"/>
    </location>
</feature>
<feature type="binding site" evidence="10">
    <location>
        <begin position="91"/>
        <end position="94"/>
    </location>
    <ligand>
        <name>substrate</name>
    </ligand>
</feature>
<proteinExistence type="predicted"/>
<accession>A0A7H9AW81</accession>